<keyword evidence="1" id="KW-0732">Signal</keyword>
<evidence type="ECO:0000313" key="3">
    <source>
        <dbReference type="Proteomes" id="UP000639859"/>
    </source>
</evidence>
<dbReference type="Proteomes" id="UP000639859">
    <property type="component" value="Unassembled WGS sequence"/>
</dbReference>
<accession>A0ABS0SUA0</accession>
<feature type="chain" id="PRO_5047367378" description="Copper resistance protein B" evidence="1">
    <location>
        <begin position="26"/>
        <end position="269"/>
    </location>
</feature>
<evidence type="ECO:0000313" key="2">
    <source>
        <dbReference type="EMBL" id="MBI1683232.1"/>
    </source>
</evidence>
<evidence type="ECO:0000256" key="1">
    <source>
        <dbReference type="SAM" id="SignalP"/>
    </source>
</evidence>
<sequence length="269" mass="29069">MKGGLTLARMGLGAMAAFASLLASADAAWAAAWTQPKGGKEVIVNLRRQDSTHGFDAEGRAIDIVDYRKTELQAFAEYGLTDRLTLGVQGSVRRLHTRDARADEPGHFEIGARYRLLSRDGWVVSSQNAVRLPGGDADPGAAQKGSPETEYDSRLLVGWSGAVYGRDVFVDLQGGLRRRNGEPPDERRLEATAGVRPNRRLMLMGQGYAVSSLGAGQGAYEAYRYLNLELSAVYDLPAGWSVQAGLTGTASGRNALRERGGVVAVWRRF</sequence>
<dbReference type="EMBL" id="JADWOX010000002">
    <property type="protein sequence ID" value="MBI1683232.1"/>
    <property type="molecule type" value="Genomic_DNA"/>
</dbReference>
<name>A0ABS0SUA0_9CAUL</name>
<gene>
    <name evidence="2" type="ORF">I4Q42_06085</name>
</gene>
<reference evidence="2 3" key="1">
    <citation type="submission" date="2020-11" db="EMBL/GenBank/DDBJ databases">
        <title>genome sequence of strain KACC 18849.</title>
        <authorList>
            <person name="Gao J."/>
            <person name="Zhang X."/>
        </authorList>
    </citation>
    <scope>NUCLEOTIDE SEQUENCE [LARGE SCALE GENOMIC DNA]</scope>
    <source>
        <strain evidence="2 3">KACC 18849</strain>
    </source>
</reference>
<protein>
    <recommendedName>
        <fullName evidence="4">Copper resistance protein B</fullName>
    </recommendedName>
</protein>
<keyword evidence="3" id="KW-1185">Reference proteome</keyword>
<evidence type="ECO:0008006" key="4">
    <source>
        <dbReference type="Google" id="ProtNLM"/>
    </source>
</evidence>
<organism evidence="2 3">
    <name type="scientific">Caulobacter hibisci</name>
    <dbReference type="NCBI Taxonomy" id="2035993"/>
    <lineage>
        <taxon>Bacteria</taxon>
        <taxon>Pseudomonadati</taxon>
        <taxon>Pseudomonadota</taxon>
        <taxon>Alphaproteobacteria</taxon>
        <taxon>Caulobacterales</taxon>
        <taxon>Caulobacteraceae</taxon>
        <taxon>Caulobacter</taxon>
    </lineage>
</organism>
<comment type="caution">
    <text evidence="2">The sequence shown here is derived from an EMBL/GenBank/DDBJ whole genome shotgun (WGS) entry which is preliminary data.</text>
</comment>
<dbReference type="RefSeq" id="WP_198575153.1">
    <property type="nucleotide sequence ID" value="NZ_JADWOX010000002.1"/>
</dbReference>
<proteinExistence type="predicted"/>
<feature type="signal peptide" evidence="1">
    <location>
        <begin position="1"/>
        <end position="25"/>
    </location>
</feature>